<feature type="domain" description="Duffy-antigen binding" evidence="4">
    <location>
        <begin position="120"/>
        <end position="306"/>
    </location>
</feature>
<feature type="region of interest" description="Disordered" evidence="2">
    <location>
        <begin position="1210"/>
        <end position="1242"/>
    </location>
</feature>
<dbReference type="EMBL" id="KI926838">
    <property type="protein sequence ID" value="ETW33165.1"/>
    <property type="molecule type" value="Genomic_DNA"/>
</dbReference>
<dbReference type="FunFam" id="1.20.58.1930:FF:000001">
    <property type="entry name" value="Erythrocyte membrane protein 1, PfEMP1"/>
    <property type="match status" value="1"/>
</dbReference>
<dbReference type="Pfam" id="PF22672">
    <property type="entry name" value="DBL_C"/>
    <property type="match status" value="3"/>
</dbReference>
<evidence type="ECO:0000259" key="8">
    <source>
        <dbReference type="Pfam" id="PF22672"/>
    </source>
</evidence>
<feature type="compositionally biased region" description="Basic and acidic residues" evidence="2">
    <location>
        <begin position="1936"/>
        <end position="1948"/>
    </location>
</feature>
<dbReference type="InterPro" id="IPR008602">
    <property type="entry name" value="Duffy-antigen-binding"/>
</dbReference>
<organism evidence="9 10">
    <name type="scientific">Plasmodium falciparum Tanzania</name>
    <name type="common">2000708</name>
    <dbReference type="NCBI Taxonomy" id="1036725"/>
    <lineage>
        <taxon>Eukaryota</taxon>
        <taxon>Sar</taxon>
        <taxon>Alveolata</taxon>
        <taxon>Apicomplexa</taxon>
        <taxon>Aconoidasida</taxon>
        <taxon>Haemosporida</taxon>
        <taxon>Plasmodiidae</taxon>
        <taxon>Plasmodium</taxon>
        <taxon>Plasmodium (Laverania)</taxon>
    </lineage>
</organism>
<feature type="domain" description="Duffy-binding-like" evidence="8">
    <location>
        <begin position="310"/>
        <end position="457"/>
    </location>
</feature>
<dbReference type="FunFam" id="1.20.58.830:FF:000005">
    <property type="entry name" value="Erythrocyte membrane protein 1, PfEMP1"/>
    <property type="match status" value="1"/>
</dbReference>
<accession>A0A024VY33</accession>
<sequence>MAPKGRSTNEIELSARDVLENIGIGIYNQEKKKTETYESDLIGKLSKAEFLDGLRKASGWGVRTGLSHFSYLYFRKHTNNTIYSGDDRHPCHGRQGKRFDEGQKFECGNDKIIGNSDKYGACAPPRRRHMCDQNLEFLDNNHTDTIHDVLGNVLVTAKYEGESIVNNHPDKNSNGNKSGICTSLARSFADIGDIVRGKDMFKPNVHDKVEKGLQVVFGKIYNSLPSPAKSHYKDDNGSGNYYKLREAWWTANRDQVWEAITYKAPRKADYFRNISKRIRGFTDIGKCGHNKGSVPTYLDYVPQFLRWFDEWAEEFCRIRYHKLKRIKDACRNESKQLYCSHNGYDCRQMSWKKNIESREHYCTGCFSACSIYNMWVDKQKKEFEKQKEKYKNEIETYASNKDKTGSKINEEYYKKFYEKLKENYKNHESFLKLLNEGRYCKEELQGEENVDFTNTNEKGASYRSKYCKVCPYCGVDCVGKTCTPKEEIYPNCENNETYDPPDGAETTEINVINSGDEPGNITQKLKDFCEYKNKENGKNYEQWKCYYDNKKNNNKCKMEINIANSKLKNKITSFDFFFDLWIKNLLRDTINWKSELKNCINNTNKTNCNKECNENCKCFEKWVNQKEIEWNSMKELFKNKNGTSQNYYNKLKSHFDNYFFLVINNVNQGEEKWKKLKEDLEKDIKFKNLKKSTGGLPDSIKLLLDHENKNAQKCLENNPSEPCSKAEPQKSEEKNQPQDAPPNSCGAAGDKNGKTASVEQMCNNVKKYIEDNNTQTKKQTNTGCNKKGNSKKWECEYTRLVSGRGECMPPRRQTLCIYYLSDDKEKNNIETAEKLKDGVMKSAALETHFLWEKYKTDKNGGNSGKTLDDQLKEGNIPEDFIRQMFYTFGDYRDLCLGKDIGKTISGDNVDRATKNIKGVFTTNGKYNGETAETWWNSIQKKVWDSMVCSLSYNSTKSNMDENTSKQLIEKNNFENVSIKSGTSGSINLCEFASVPQFLRWMIEWSEHFCKKQQKHYIDLVEGCRGCDFSNDGNCTQKGNCKNCSSQCKEYQKFITQWKVQWEKQRNKYTELYGKINNDSNHLTDSIEKRVIDYFKTLNSNGTTYDNAGKYINKKGYINDCQESKQKNFEENNSAATDEKYALRDYPNDHEHKCNCKVKPPPPPPLRPLGLGRSGRQVGRRSRSQRGCQGNVVVLKKGRHQQVVVCRVRGRFPPPRQSAGRSETVDDLQESEEETAEEEEQQKEEACNIVEKLFENKDQNDKYFNDACSLKYSHGKEQFTQWKCINDTTSSPSGVTPPSPTSTCIPPRRQKLYVGKLHTLSDLTPLDLRKAFIEAAAVETFFAWHKFKMDKKKETEEKRKDTLYILLGEEKEENPEDKLKKGEIPEEFKRQMFYTFADYTDILFGRNVLNDTKNISENVTRILGDSQPSMGKLDDKRENWWKEYGPHIWDAMVCALSYNSNGNTIKIDKDMHTKLTKKDANNNYETVTFSGGFNSDKTSKTATITTKLVDFSRRPTFSRWLEEWGEEFCRQRTYKLEKIENECRGKYSNKYSSGDGENCEHIVHQDYGTLRNLQYPSCATSCRSYKKWINRKKDEFIKQQNNYHNEISNVHINNYHKGFSTTLKTTFPEATDFLASLKGPCSNNNNGEDTIDFNNIDKTYKHAKYCAPCPVFGVESKKEGWSKVTDRTCKNKKITEQNIKNMKSPIQQVVMLVSDKSTNDFAGDLEFCRDKGIFDGIRKDQWSCGYLCGLDICDLNSVNGKTNDQQNIQIRALLKRWVETFLEDYNKIKDKISHCTKNGNKSTCINGCQNKCECVGKWINIKRKEWKEITERYLKQYEHIDDSTSNILINFLEQGIFYSDIKKAKEGIENLNDLEESNGCTVNTISEIGEHKYNDDVECLLGKLEDIIESCKEKHDLNDRTQTPCDPFPSTQTSQIPHDDPDAPEDKQSPEFCADIPKIPNPSDGTLKVSPNKDKFSDKKNDKGKDKSTSKADDNTNIFIPSNCVKNAAYKSREKIIKKKNYLSVTSDSIKNEMNNCKSAETIIDRKNGSKTIDKNTKLEEIFNIHSECVNEAKDIFDREQTWSCGKNINSREKYLCLPPRRKFMCMKKIEDMQSTNIKDKKKLLEEVIKVAKEEGVRILENFKSENGTNFSEICDGMKYSFADLGDIIRGRDLWKKYPRHHRTEQRLQNIFKEIHNNMSEDEGKKTYSYDGPKYSKLRND</sequence>
<dbReference type="InterPro" id="IPR041480">
    <property type="entry name" value="CIDR1_gamma"/>
</dbReference>
<reference evidence="9 10" key="1">
    <citation type="submission" date="2013-02" db="EMBL/GenBank/DDBJ databases">
        <title>The Genome Annotation of Plasmodium falciparum Tanzania (2000708).</title>
        <authorList>
            <consortium name="The Broad Institute Genome Sequencing Platform"/>
            <consortium name="The Broad Institute Genome Sequencing Center for Infectious Disease"/>
            <person name="Neafsey D."/>
            <person name="Hoffman S."/>
            <person name="Volkman S."/>
            <person name="Rosenthal P."/>
            <person name="Walker B."/>
            <person name="Young S.K."/>
            <person name="Zeng Q."/>
            <person name="Gargeya S."/>
            <person name="Fitzgerald M."/>
            <person name="Haas B."/>
            <person name="Abouelleil A."/>
            <person name="Allen A.W."/>
            <person name="Alvarado L."/>
            <person name="Arachchi H.M."/>
            <person name="Berlin A.M."/>
            <person name="Chapman S.B."/>
            <person name="Gainer-Dewar J."/>
            <person name="Goldberg J."/>
            <person name="Griggs A."/>
            <person name="Gujja S."/>
            <person name="Hansen M."/>
            <person name="Howarth C."/>
            <person name="Imamovic A."/>
            <person name="Ireland A."/>
            <person name="Larimer J."/>
            <person name="McCowan C."/>
            <person name="Murphy C."/>
            <person name="Pearson M."/>
            <person name="Poon T.W."/>
            <person name="Priest M."/>
            <person name="Roberts A."/>
            <person name="Saif S."/>
            <person name="Shea T."/>
            <person name="Sisk P."/>
            <person name="Sykes S."/>
            <person name="Wortman J."/>
            <person name="Nusbaum C."/>
            <person name="Birren B."/>
        </authorList>
    </citation>
    <scope>NUCLEOTIDE SEQUENCE [LARGE SCALE GENOMIC DNA]</scope>
    <source>
        <strain evidence="10">Tanzania (2000708)</strain>
    </source>
</reference>
<dbReference type="InterPro" id="IPR054595">
    <property type="entry name" value="DBL_C"/>
</dbReference>
<evidence type="ECO:0000259" key="3">
    <source>
        <dbReference type="Pfam" id="PF03011"/>
    </source>
</evidence>
<dbReference type="Pfam" id="PF03011">
    <property type="entry name" value="PFEMP"/>
    <property type="match status" value="2"/>
</dbReference>
<dbReference type="Pfam" id="PF21807">
    <property type="entry name" value="PfEMP1_CIDRalpha1_dom"/>
    <property type="match status" value="1"/>
</dbReference>
<gene>
    <name evidence="9" type="ORF">PFTANZ_06116</name>
</gene>
<keyword evidence="1" id="KW-0175">Coiled coil</keyword>
<evidence type="ECO:0000259" key="7">
    <source>
        <dbReference type="Pfam" id="PF21807"/>
    </source>
</evidence>
<evidence type="ECO:0000256" key="1">
    <source>
        <dbReference type="SAM" id="Coils"/>
    </source>
</evidence>
<feature type="region of interest" description="Disordered" evidence="2">
    <location>
        <begin position="1916"/>
        <end position="1993"/>
    </location>
</feature>
<dbReference type="GO" id="GO:0016020">
    <property type="term" value="C:membrane"/>
    <property type="evidence" value="ECO:0007669"/>
    <property type="project" value="InterPro"/>
</dbReference>
<dbReference type="InterPro" id="IPR004258">
    <property type="entry name" value="DBL"/>
</dbReference>
<feature type="non-terminal residue" evidence="9">
    <location>
        <position position="2220"/>
    </location>
</feature>
<feature type="compositionally biased region" description="Low complexity" evidence="2">
    <location>
        <begin position="1167"/>
        <end position="1176"/>
    </location>
</feature>
<feature type="compositionally biased region" description="Basic and acidic residues" evidence="2">
    <location>
        <begin position="727"/>
        <end position="736"/>
    </location>
</feature>
<feature type="region of interest" description="Disordered" evidence="2">
    <location>
        <begin position="2201"/>
        <end position="2220"/>
    </location>
</feature>
<feature type="domain" description="Duffy-antigen binding" evidence="4">
    <location>
        <begin position="805"/>
        <end position="999"/>
    </location>
</feature>
<feature type="compositionally biased region" description="Basic and acidic residues" evidence="2">
    <location>
        <begin position="1970"/>
        <end position="1993"/>
    </location>
</feature>
<dbReference type="Gene3D" id="1.20.1310.20">
    <property type="entry name" value="Duffy-antigen binding domain"/>
    <property type="match status" value="4"/>
</dbReference>
<dbReference type="Proteomes" id="UP000030708">
    <property type="component" value="Unassembled WGS sequence"/>
</dbReference>
<dbReference type="InterPro" id="IPR049158">
    <property type="entry name" value="PfEMP1_CIDRalpha1_dom"/>
</dbReference>
<dbReference type="InterPro" id="IPR029210">
    <property type="entry name" value="PfEMP1_NTS"/>
</dbReference>
<evidence type="ECO:0000259" key="5">
    <source>
        <dbReference type="Pfam" id="PF15447"/>
    </source>
</evidence>
<dbReference type="Pfam" id="PF05424">
    <property type="entry name" value="Duffy_binding"/>
    <property type="match status" value="4"/>
</dbReference>
<dbReference type="SUPFAM" id="SSF140924">
    <property type="entry name" value="Duffy binding domain-like"/>
    <property type="match status" value="6"/>
</dbReference>
<feature type="compositionally biased region" description="Polar residues" evidence="2">
    <location>
        <begin position="1919"/>
        <end position="1935"/>
    </location>
</feature>
<dbReference type="InterPro" id="IPR042202">
    <property type="entry name" value="Duffy-ag-bd_sf"/>
</dbReference>
<evidence type="ECO:0000256" key="2">
    <source>
        <dbReference type="SAM" id="MobiDB-lite"/>
    </source>
</evidence>
<feature type="domain" description="Cysteine-rich interdomain region 1 gamma" evidence="6">
    <location>
        <begin position="1706"/>
        <end position="1755"/>
    </location>
</feature>
<feature type="domain" description="Duffy-binding-like" evidence="3">
    <location>
        <begin position="1772"/>
        <end position="1916"/>
    </location>
</feature>
<dbReference type="Gene3D" id="1.20.58.1930">
    <property type="match status" value="2"/>
</dbReference>
<feature type="domain" description="Plasmodium falciparum erythrocyte membrane protein-1 N-terminal segment" evidence="5">
    <location>
        <begin position="14"/>
        <end position="48"/>
    </location>
</feature>
<feature type="domain" description="Duffy-binding-like" evidence="8">
    <location>
        <begin position="1003"/>
        <end position="1133"/>
    </location>
</feature>
<feature type="domain" description="Duffy-binding-like" evidence="3">
    <location>
        <begin position="577"/>
        <end position="720"/>
    </location>
</feature>
<feature type="domain" description="PfEMP1 CIDRalpha1" evidence="7">
    <location>
        <begin position="507"/>
        <end position="565"/>
    </location>
</feature>
<name>A0A024VY33_PLAFA</name>
<dbReference type="Gene3D" id="1.20.58.830">
    <property type="match status" value="3"/>
</dbReference>
<feature type="compositionally biased region" description="Acidic residues" evidence="2">
    <location>
        <begin position="1224"/>
        <end position="1241"/>
    </location>
</feature>
<feature type="region of interest" description="Disordered" evidence="2">
    <location>
        <begin position="1152"/>
        <end position="1186"/>
    </location>
</feature>
<reference evidence="9 10" key="2">
    <citation type="submission" date="2013-02" db="EMBL/GenBank/DDBJ databases">
        <title>The Genome Sequence of Plasmodium falciparum Tanzania (2000708).</title>
        <authorList>
            <consortium name="The Broad Institute Genome Sequencing Platform"/>
            <consortium name="The Broad Institute Genome Sequencing Center for Infectious Disease"/>
            <person name="Neafsey D."/>
            <person name="Cheeseman I."/>
            <person name="Volkman S."/>
            <person name="Adams J."/>
            <person name="Walker B."/>
            <person name="Young S.K."/>
            <person name="Zeng Q."/>
            <person name="Gargeya S."/>
            <person name="Fitzgerald M."/>
            <person name="Haas B."/>
            <person name="Abouelleil A."/>
            <person name="Alvarado L."/>
            <person name="Arachchi H.M."/>
            <person name="Berlin A.M."/>
            <person name="Chapman S.B."/>
            <person name="Dewar J."/>
            <person name="Goldberg J."/>
            <person name="Griggs A."/>
            <person name="Gujja S."/>
            <person name="Hansen M."/>
            <person name="Howarth C."/>
            <person name="Imamovic A."/>
            <person name="Larimer J."/>
            <person name="McCowan C."/>
            <person name="Murphy C."/>
            <person name="Neiman D."/>
            <person name="Pearson M."/>
            <person name="Priest M."/>
            <person name="Roberts A."/>
            <person name="Saif S."/>
            <person name="Shea T."/>
            <person name="Sisk P."/>
            <person name="Sykes S."/>
            <person name="Wortman J."/>
            <person name="Nusbaum C."/>
            <person name="Birren B."/>
        </authorList>
    </citation>
    <scope>NUCLEOTIDE SEQUENCE [LARGE SCALE GENOMIC DNA]</scope>
    <source>
        <strain evidence="10">Tanzania (2000708)</strain>
    </source>
</reference>
<feature type="region of interest" description="Disordered" evidence="2">
    <location>
        <begin position="713"/>
        <end position="752"/>
    </location>
</feature>
<dbReference type="GO" id="GO:0046789">
    <property type="term" value="F:host cell surface receptor binding"/>
    <property type="evidence" value="ECO:0007669"/>
    <property type="project" value="InterPro"/>
</dbReference>
<evidence type="ECO:0000259" key="4">
    <source>
        <dbReference type="Pfam" id="PF05424"/>
    </source>
</evidence>
<dbReference type="Pfam" id="PF15447">
    <property type="entry name" value="NTS"/>
    <property type="match status" value="1"/>
</dbReference>
<feature type="domain" description="Duffy-binding-like" evidence="8">
    <location>
        <begin position="1522"/>
        <end position="1663"/>
    </location>
</feature>
<dbReference type="Pfam" id="PF18562">
    <property type="entry name" value="CIDR1_gamma"/>
    <property type="match status" value="1"/>
</dbReference>
<protein>
    <recommendedName>
        <fullName evidence="11">Duffy-binding-like domain-containing protein</fullName>
    </recommendedName>
</protein>
<feature type="domain" description="Duffy-antigen binding" evidence="4">
    <location>
        <begin position="2095"/>
        <end position="2220"/>
    </location>
</feature>
<evidence type="ECO:0008006" key="11">
    <source>
        <dbReference type="Google" id="ProtNLM"/>
    </source>
</evidence>
<dbReference type="FunFam" id="1.20.1310.20:FF:000003">
    <property type="entry name" value="Erythrocyte membrane protein 1, PfEMP1"/>
    <property type="match status" value="1"/>
</dbReference>
<evidence type="ECO:0000313" key="10">
    <source>
        <dbReference type="Proteomes" id="UP000030708"/>
    </source>
</evidence>
<evidence type="ECO:0000259" key="6">
    <source>
        <dbReference type="Pfam" id="PF18562"/>
    </source>
</evidence>
<feature type="domain" description="Duffy-antigen binding" evidence="4">
    <location>
        <begin position="1302"/>
        <end position="1468"/>
    </location>
</feature>
<proteinExistence type="predicted"/>
<evidence type="ECO:0000313" key="9">
    <source>
        <dbReference type="EMBL" id="ETW33165.1"/>
    </source>
</evidence>
<feature type="coiled-coil region" evidence="1">
    <location>
        <begin position="373"/>
        <end position="400"/>
    </location>
</feature>